<dbReference type="PROSITE" id="PS50263">
    <property type="entry name" value="CN_HYDROLASE"/>
    <property type="match status" value="1"/>
</dbReference>
<dbReference type="InterPro" id="IPR003010">
    <property type="entry name" value="C-N_Hydrolase"/>
</dbReference>
<dbReference type="InterPro" id="IPR001110">
    <property type="entry name" value="UPF0012_CS"/>
</dbReference>
<feature type="domain" description="CN hydrolase" evidence="2">
    <location>
        <begin position="1"/>
        <end position="250"/>
    </location>
</feature>
<evidence type="ECO:0000313" key="4">
    <source>
        <dbReference type="Proteomes" id="UP000547528"/>
    </source>
</evidence>
<dbReference type="RefSeq" id="WP_183358525.1">
    <property type="nucleotide sequence ID" value="NZ_BAABKR010000001.1"/>
</dbReference>
<name>A0A7W5XLG4_9MICC</name>
<evidence type="ECO:0000313" key="3">
    <source>
        <dbReference type="EMBL" id="MBB3668105.1"/>
    </source>
</evidence>
<dbReference type="PANTHER" id="PTHR23088:SF27">
    <property type="entry name" value="DEAMINATED GLUTATHIONE AMIDASE"/>
    <property type="match status" value="1"/>
</dbReference>
<keyword evidence="3" id="KW-0378">Hydrolase</keyword>
<dbReference type="PANTHER" id="PTHR23088">
    <property type="entry name" value="NITRILASE-RELATED"/>
    <property type="match status" value="1"/>
</dbReference>
<comment type="caution">
    <text evidence="3">The sequence shown here is derived from an EMBL/GenBank/DDBJ whole genome shotgun (WGS) entry which is preliminary data.</text>
</comment>
<reference evidence="3 4" key="1">
    <citation type="submission" date="2020-08" db="EMBL/GenBank/DDBJ databases">
        <title>Sequencing the genomes of 1000 actinobacteria strains.</title>
        <authorList>
            <person name="Klenk H.-P."/>
        </authorList>
    </citation>
    <scope>NUCLEOTIDE SEQUENCE [LARGE SCALE GENOMIC DNA]</scope>
    <source>
        <strain evidence="3 4">DSM 28238</strain>
    </source>
</reference>
<evidence type="ECO:0000259" key="2">
    <source>
        <dbReference type="PROSITE" id="PS50263"/>
    </source>
</evidence>
<organism evidence="3 4">
    <name type="scientific">Garicola koreensis</name>
    <dbReference type="NCBI Taxonomy" id="1262554"/>
    <lineage>
        <taxon>Bacteria</taxon>
        <taxon>Bacillati</taxon>
        <taxon>Actinomycetota</taxon>
        <taxon>Actinomycetes</taxon>
        <taxon>Micrococcales</taxon>
        <taxon>Micrococcaceae</taxon>
        <taxon>Garicola</taxon>
    </lineage>
</organism>
<sequence>MRIAAAQIVTGEDPQQNLELVRQWTARAAAAGAELVVFPEATQRAFGHRLTPIAEAVDGPWAQEVHRIAKRHGVVVVVGMFTPASPTEEGKPRVRNTLLGVGPSVVVSYDKLHLYDAFGFQESQNVEAGDRVVQFPTRGLTFGLATCYDIRFPQLFHAHARAGAHATLVPTSWAPGPGKVEQWRTLAVARALDSTQYIIACAQGVPAAAGVDAPEGAPTGVGHSMIVSPTGEILAEAGEEPELLVADIAAETVEKARSALPVLANARSDIDYFGAA</sequence>
<keyword evidence="4" id="KW-1185">Reference proteome</keyword>
<proteinExistence type="inferred from homology"/>
<accession>A0A7W5XLG4</accession>
<dbReference type="PROSITE" id="PS01227">
    <property type="entry name" value="UPF0012"/>
    <property type="match status" value="1"/>
</dbReference>
<comment type="similarity">
    <text evidence="1">Belongs to the carbon-nitrogen hydrolase superfamily. NIT1/NIT2 family.</text>
</comment>
<dbReference type="SUPFAM" id="SSF56317">
    <property type="entry name" value="Carbon-nitrogen hydrolase"/>
    <property type="match status" value="1"/>
</dbReference>
<gene>
    <name evidence="3" type="ORF">FHX47_001734</name>
</gene>
<dbReference type="EMBL" id="JACIBT010000007">
    <property type="protein sequence ID" value="MBB3668105.1"/>
    <property type="molecule type" value="Genomic_DNA"/>
</dbReference>
<dbReference type="AlphaFoldDB" id="A0A7W5XLG4"/>
<dbReference type="Proteomes" id="UP000547528">
    <property type="component" value="Unassembled WGS sequence"/>
</dbReference>
<dbReference type="GO" id="GO:0016787">
    <property type="term" value="F:hydrolase activity"/>
    <property type="evidence" value="ECO:0007669"/>
    <property type="project" value="UniProtKB-KW"/>
</dbReference>
<dbReference type="InterPro" id="IPR036526">
    <property type="entry name" value="C-N_Hydrolase_sf"/>
</dbReference>
<protein>
    <submittedName>
        <fullName evidence="3">Putative amidohydrolase</fullName>
    </submittedName>
</protein>
<dbReference type="CDD" id="cd07581">
    <property type="entry name" value="nitrilase_3"/>
    <property type="match status" value="1"/>
</dbReference>
<dbReference type="Pfam" id="PF00795">
    <property type="entry name" value="CN_hydrolase"/>
    <property type="match status" value="1"/>
</dbReference>
<dbReference type="Gene3D" id="3.60.110.10">
    <property type="entry name" value="Carbon-nitrogen hydrolase"/>
    <property type="match status" value="1"/>
</dbReference>
<evidence type="ECO:0000256" key="1">
    <source>
        <dbReference type="ARBA" id="ARBA00010613"/>
    </source>
</evidence>